<name>A0A7Z0VMV6_9GAMM</name>
<sequence length="239" mass="27238">MINPKRTVAAKRPRIVLTDVDGVVNVAGHRSGGFTLLEVMVAMLLLAVIMTTSVTMLFINLKGWESLTEHSDAVLEEHLIQKRITSMIQHLVPLVWRDQKQRVLALTGEARQLHFLSKAPQQHRAGGLFEYLLVQENAYEQGISLVLYFTPLDPNASQLTLPGNGSRRVLMSGLEEVEFSYFGSKQERETAGWFDSWEAGSTRYPDLIRLSLRYPGDEDGTQEHYFRIHQKYPMIVQRQ</sequence>
<gene>
    <name evidence="2" type="ORF">CODIS_16480</name>
</gene>
<dbReference type="InterPro" id="IPR012902">
    <property type="entry name" value="N_methyl_site"/>
</dbReference>
<proteinExistence type="predicted"/>
<dbReference type="EMBL" id="MARB01000007">
    <property type="protein sequence ID" value="ODJ88235.1"/>
    <property type="molecule type" value="Genomic_DNA"/>
</dbReference>
<organism evidence="2 3">
    <name type="scientific">Candidatus Thiodiazotropha endolucinida</name>
    <dbReference type="NCBI Taxonomy" id="1655433"/>
    <lineage>
        <taxon>Bacteria</taxon>
        <taxon>Pseudomonadati</taxon>
        <taxon>Pseudomonadota</taxon>
        <taxon>Gammaproteobacteria</taxon>
        <taxon>Chromatiales</taxon>
        <taxon>Sedimenticolaceae</taxon>
        <taxon>Candidatus Thiodiazotropha</taxon>
    </lineage>
</organism>
<dbReference type="PROSITE" id="PS00409">
    <property type="entry name" value="PROKAR_NTER_METHYL"/>
    <property type="match status" value="1"/>
</dbReference>
<accession>A0A7Z0VMV6</accession>
<keyword evidence="1" id="KW-1133">Transmembrane helix</keyword>
<protein>
    <submittedName>
        <fullName evidence="2">General secretion pathway protein J</fullName>
    </submittedName>
</protein>
<keyword evidence="1" id="KW-0472">Membrane</keyword>
<dbReference type="Pfam" id="PF07963">
    <property type="entry name" value="N_methyl"/>
    <property type="match status" value="1"/>
</dbReference>
<dbReference type="OrthoDB" id="5568646at2"/>
<dbReference type="NCBIfam" id="TIGR02532">
    <property type="entry name" value="IV_pilin_GFxxxE"/>
    <property type="match status" value="1"/>
</dbReference>
<comment type="caution">
    <text evidence="2">The sequence shown here is derived from an EMBL/GenBank/DDBJ whole genome shotgun (WGS) entry which is preliminary data.</text>
</comment>
<evidence type="ECO:0000313" key="3">
    <source>
        <dbReference type="Proteomes" id="UP000094769"/>
    </source>
</evidence>
<feature type="transmembrane region" description="Helical" evidence="1">
    <location>
        <begin position="39"/>
        <end position="61"/>
    </location>
</feature>
<evidence type="ECO:0000256" key="1">
    <source>
        <dbReference type="SAM" id="Phobius"/>
    </source>
</evidence>
<dbReference type="AlphaFoldDB" id="A0A7Z0VMV6"/>
<dbReference type="Proteomes" id="UP000094769">
    <property type="component" value="Unassembled WGS sequence"/>
</dbReference>
<keyword evidence="3" id="KW-1185">Reference proteome</keyword>
<dbReference type="RefSeq" id="WP_069123594.1">
    <property type="nucleotide sequence ID" value="NZ_MARB01000007.1"/>
</dbReference>
<reference evidence="2 3" key="1">
    <citation type="submission" date="2016-06" db="EMBL/GenBank/DDBJ databases">
        <title>Genome sequence of endosymbiont of Candidatus Endolucinida thiodiazotropha.</title>
        <authorList>
            <person name="Poehlein A."/>
            <person name="Koenig S."/>
            <person name="Heiden S.E."/>
            <person name="Thuermer A."/>
            <person name="Voget S."/>
            <person name="Daniel R."/>
            <person name="Markert S."/>
            <person name="Gros O."/>
            <person name="Schweder T."/>
        </authorList>
    </citation>
    <scope>NUCLEOTIDE SEQUENCE [LARGE SCALE GENOMIC DNA]</scope>
    <source>
        <strain evidence="2 3">COS</strain>
    </source>
</reference>
<evidence type="ECO:0000313" key="2">
    <source>
        <dbReference type="EMBL" id="ODJ88235.1"/>
    </source>
</evidence>
<keyword evidence="1" id="KW-0812">Transmembrane</keyword>